<dbReference type="OrthoDB" id="5407469at2759"/>
<feature type="compositionally biased region" description="Basic and acidic residues" evidence="2">
    <location>
        <begin position="95"/>
        <end position="115"/>
    </location>
</feature>
<feature type="compositionally biased region" description="Polar residues" evidence="2">
    <location>
        <begin position="40"/>
        <end position="52"/>
    </location>
</feature>
<feature type="compositionally biased region" description="Low complexity" evidence="2">
    <location>
        <begin position="116"/>
        <end position="126"/>
    </location>
</feature>
<comment type="caution">
    <text evidence="3">The sequence shown here is derived from an EMBL/GenBank/DDBJ whole genome shotgun (WGS) entry which is preliminary data.</text>
</comment>
<protein>
    <submittedName>
        <fullName evidence="3">Uncharacterized protein</fullName>
    </submittedName>
</protein>
<accession>A0A0W4ZMG8</accession>
<feature type="region of interest" description="Disordered" evidence="2">
    <location>
        <begin position="32"/>
        <end position="138"/>
    </location>
</feature>
<evidence type="ECO:0000313" key="4">
    <source>
        <dbReference type="Proteomes" id="UP000053447"/>
    </source>
</evidence>
<feature type="coiled-coil region" evidence="1">
    <location>
        <begin position="215"/>
        <end position="277"/>
    </location>
</feature>
<dbReference type="RefSeq" id="XP_018229401.1">
    <property type="nucleotide sequence ID" value="XM_018374449.1"/>
</dbReference>
<dbReference type="Proteomes" id="UP000053447">
    <property type="component" value="Unassembled WGS sequence"/>
</dbReference>
<gene>
    <name evidence="3" type="ORF">T551_02186</name>
</gene>
<proteinExistence type="predicted"/>
<feature type="compositionally biased region" description="Polar residues" evidence="2">
    <location>
        <begin position="85"/>
        <end position="94"/>
    </location>
</feature>
<dbReference type="AlphaFoldDB" id="A0A0W4ZMG8"/>
<keyword evidence="1" id="KW-0175">Coiled coil</keyword>
<reference evidence="4" key="1">
    <citation type="journal article" date="2016" name="Nat. Commun.">
        <title>Genome analysis of three Pneumocystis species reveals adaptation mechanisms to life exclusively in mammalian hosts.</title>
        <authorList>
            <person name="Ma L."/>
            <person name="Chen Z."/>
            <person name="Huang D.W."/>
            <person name="Kutty G."/>
            <person name="Ishihara M."/>
            <person name="Wang H."/>
            <person name="Abouelleil A."/>
            <person name="Bishop L."/>
            <person name="Davey E."/>
            <person name="Deng R."/>
            <person name="Deng X."/>
            <person name="Fan L."/>
            <person name="Fantoni G."/>
            <person name="Fitzgerald M."/>
            <person name="Gogineni E."/>
            <person name="Goldberg J.M."/>
            <person name="Handley G."/>
            <person name="Hu X."/>
            <person name="Huber C."/>
            <person name="Jiao X."/>
            <person name="Jones K."/>
            <person name="Levin J.Z."/>
            <person name="Liu Y."/>
            <person name="Macdonald P."/>
            <person name="Melnikov A."/>
            <person name="Raley C."/>
            <person name="Sassi M."/>
            <person name="Sherman B.T."/>
            <person name="Song X."/>
            <person name="Sykes S."/>
            <person name="Tran B."/>
            <person name="Walsh L."/>
            <person name="Xia Y."/>
            <person name="Yang J."/>
            <person name="Young S."/>
            <person name="Zeng Q."/>
            <person name="Zheng X."/>
            <person name="Stephens R."/>
            <person name="Nusbaum C."/>
            <person name="Birren B.W."/>
            <person name="Azadi P."/>
            <person name="Lempicki R.A."/>
            <person name="Cuomo C.A."/>
            <person name="Kovacs J.A."/>
        </authorList>
    </citation>
    <scope>NUCLEOTIDE SEQUENCE [LARGE SCALE GENOMIC DNA]</scope>
    <source>
        <strain evidence="4">RU7</strain>
    </source>
</reference>
<dbReference type="VEuPathDB" id="FungiDB:T551_02186"/>
<dbReference type="GeneID" id="28940704"/>
<organism evidence="3 4">
    <name type="scientific">Pneumocystis jirovecii (strain RU7)</name>
    <name type="common">Human pneumocystis pneumonia agent</name>
    <dbReference type="NCBI Taxonomy" id="1408657"/>
    <lineage>
        <taxon>Eukaryota</taxon>
        <taxon>Fungi</taxon>
        <taxon>Dikarya</taxon>
        <taxon>Ascomycota</taxon>
        <taxon>Taphrinomycotina</taxon>
        <taxon>Pneumocystomycetes</taxon>
        <taxon>Pneumocystaceae</taxon>
        <taxon>Pneumocystis</taxon>
    </lineage>
</organism>
<dbReference type="EMBL" id="LFWA01000009">
    <property type="protein sequence ID" value="KTW29570.1"/>
    <property type="molecule type" value="Genomic_DNA"/>
</dbReference>
<evidence type="ECO:0000256" key="2">
    <source>
        <dbReference type="SAM" id="MobiDB-lite"/>
    </source>
</evidence>
<sequence>MRQKYRDRDPSTGDKFLKESSDSWRDYTYHRTNDYDSHLNKNTHNSGYISSDKSLRSPRHNGGSRSSAFGRDSSEYLDRRKEYSKTSFKGSSSRNFEHFRSSRHDLGASPRERSSRFTSRSPSPHSENQKFRNSSDSRYYSSLPHSFADSTYKALKEKTSYGSSNAYKGESSSYRQLSVDSGENFTGSSQQSRLHKIPTNTYALEISARIFTSPVEEQEKEFLRLNRELALLDEKSKGVLKEKRLSMFEWQKLVYKSEREAKNVELAEKQLEAVVNEGM</sequence>
<evidence type="ECO:0000313" key="3">
    <source>
        <dbReference type="EMBL" id="KTW29570.1"/>
    </source>
</evidence>
<name>A0A0W4ZMG8_PNEJ7</name>
<feature type="compositionally biased region" description="Basic and acidic residues" evidence="2">
    <location>
        <begin position="72"/>
        <end position="84"/>
    </location>
</feature>
<keyword evidence="4" id="KW-1185">Reference proteome</keyword>
<evidence type="ECO:0000256" key="1">
    <source>
        <dbReference type="SAM" id="Coils"/>
    </source>
</evidence>